<feature type="region of interest" description="Disordered" evidence="1">
    <location>
        <begin position="1"/>
        <end position="51"/>
    </location>
</feature>
<reference evidence="2" key="1">
    <citation type="submission" date="2009-01" db="EMBL/GenBank/DDBJ databases">
        <title>Complete sequence of Chromosome 1 of Burkholderia cepacia AMMD.</title>
        <authorList>
            <consortium name="US DOE Joint Genome Institute"/>
            <person name="Copeland A."/>
            <person name="Lucas S."/>
            <person name="Lapidus A."/>
            <person name="Barry K."/>
            <person name="Detter J.C."/>
            <person name="Glavina del Rio T."/>
            <person name="Hammon N."/>
            <person name="Israni S."/>
            <person name="Pitluck S."/>
            <person name="Bruce D."/>
            <person name="Chain P."/>
            <person name="Malfatti S."/>
            <person name="Shin M."/>
            <person name="Vergez L."/>
            <person name="Schmutz J."/>
            <person name="Larimer F."/>
            <person name="Land M."/>
            <person name="Hauser L."/>
            <person name="Kyrpides N."/>
            <person name="Kim E."/>
            <person name="Parke J."/>
            <person name="Coenye T."/>
            <person name="Konstantinidis K."/>
            <person name="Ramette A."/>
            <person name="Tiedje J."/>
            <person name="Richardson P."/>
        </authorList>
    </citation>
    <scope>NUCLEOTIDE SEQUENCE [LARGE SCALE GENOMIC DNA]</scope>
    <source>
        <strain evidence="2">AMMD</strain>
    </source>
</reference>
<protein>
    <submittedName>
        <fullName evidence="2">Uncharacterized protein</fullName>
    </submittedName>
</protein>
<evidence type="ECO:0000313" key="2">
    <source>
        <dbReference type="EMBL" id="ABI86788.1"/>
    </source>
</evidence>
<accession>Q0BGD5</accession>
<evidence type="ECO:0000256" key="1">
    <source>
        <dbReference type="SAM" id="MobiDB-lite"/>
    </source>
</evidence>
<sequence length="129" mass="14275">MRPDGAEAGPAKALTSGLREHARNAETRALIARSAGSRNRPNHPKSPAVRRQTAIHLIIRAAIHANEQWCESRRTVAQATRRQHRPDCVVTRRNPESETASGPLGRSECAQRRSNPHTTPARRGVATRR</sequence>
<dbReference type="KEGG" id="bam:Bamb_1230"/>
<dbReference type="Proteomes" id="UP000000662">
    <property type="component" value="Chromosome 1"/>
</dbReference>
<dbReference type="EMBL" id="CP000440">
    <property type="protein sequence ID" value="ABI86788.1"/>
    <property type="molecule type" value="Genomic_DNA"/>
</dbReference>
<dbReference type="AlphaFoldDB" id="Q0BGD5"/>
<evidence type="ECO:0000313" key="3">
    <source>
        <dbReference type="Proteomes" id="UP000000662"/>
    </source>
</evidence>
<keyword evidence="3" id="KW-1185">Reference proteome</keyword>
<name>Q0BGD5_BURCM</name>
<gene>
    <name evidence="2" type="ordered locus">Bamb_1230</name>
</gene>
<proteinExistence type="predicted"/>
<organism evidence="2 3">
    <name type="scientific">Burkholderia ambifaria (strain ATCC BAA-244 / DSM 16087 / CCUG 44356 / LMG 19182 / AMMD)</name>
    <name type="common">Burkholderia cepacia (strain AMMD)</name>
    <dbReference type="NCBI Taxonomy" id="339670"/>
    <lineage>
        <taxon>Bacteria</taxon>
        <taxon>Pseudomonadati</taxon>
        <taxon>Pseudomonadota</taxon>
        <taxon>Betaproteobacteria</taxon>
        <taxon>Burkholderiales</taxon>
        <taxon>Burkholderiaceae</taxon>
        <taxon>Burkholderia</taxon>
        <taxon>Burkholderia cepacia complex</taxon>
    </lineage>
</organism>
<feature type="region of interest" description="Disordered" evidence="1">
    <location>
        <begin position="77"/>
        <end position="129"/>
    </location>
</feature>